<keyword evidence="2" id="KW-0732">Signal</keyword>
<organism evidence="4 5">
    <name type="scientific">Sphingomonas natans</name>
    <dbReference type="NCBI Taxonomy" id="3063330"/>
    <lineage>
        <taxon>Bacteria</taxon>
        <taxon>Pseudomonadati</taxon>
        <taxon>Pseudomonadota</taxon>
        <taxon>Alphaproteobacteria</taxon>
        <taxon>Sphingomonadales</taxon>
        <taxon>Sphingomonadaceae</taxon>
        <taxon>Sphingomonas</taxon>
    </lineage>
</organism>
<evidence type="ECO:0000256" key="2">
    <source>
        <dbReference type="SAM" id="SignalP"/>
    </source>
</evidence>
<evidence type="ECO:0000313" key="5">
    <source>
        <dbReference type="Proteomes" id="UP001169764"/>
    </source>
</evidence>
<dbReference type="EMBL" id="JAUOTP010000001">
    <property type="protein sequence ID" value="MDO6413473.1"/>
    <property type="molecule type" value="Genomic_DNA"/>
</dbReference>
<dbReference type="Pfam" id="PF07687">
    <property type="entry name" value="M20_dimer"/>
    <property type="match status" value="1"/>
</dbReference>
<gene>
    <name evidence="4" type="ORF">Q4F19_03670</name>
</gene>
<evidence type="ECO:0000259" key="3">
    <source>
        <dbReference type="Pfam" id="PF07687"/>
    </source>
</evidence>
<dbReference type="PANTHER" id="PTHR30575">
    <property type="entry name" value="PEPTIDASE M20"/>
    <property type="match status" value="1"/>
</dbReference>
<keyword evidence="5" id="KW-1185">Reference proteome</keyword>
<evidence type="ECO:0000313" key="4">
    <source>
        <dbReference type="EMBL" id="MDO6413473.1"/>
    </source>
</evidence>
<dbReference type="InterPro" id="IPR052030">
    <property type="entry name" value="Peptidase_M20/M20A_hydrolases"/>
</dbReference>
<comment type="caution">
    <text evidence="4">The sequence shown here is derived from an EMBL/GenBank/DDBJ whole genome shotgun (WGS) entry which is preliminary data.</text>
</comment>
<protein>
    <submittedName>
        <fullName evidence="4">Peptidase dimerization domain-containing protein</fullName>
    </submittedName>
</protein>
<feature type="domain" description="Peptidase M20 dimerisation" evidence="3">
    <location>
        <begin position="218"/>
        <end position="302"/>
    </location>
</feature>
<dbReference type="Gene3D" id="3.30.70.360">
    <property type="match status" value="1"/>
</dbReference>
<reference evidence="4" key="1">
    <citation type="submission" date="2023-07" db="EMBL/GenBank/DDBJ databases">
        <authorList>
            <person name="Kim M."/>
        </authorList>
    </citation>
    <scope>NUCLEOTIDE SEQUENCE</scope>
    <source>
        <strain evidence="4">BIUV-7</strain>
    </source>
</reference>
<evidence type="ECO:0000256" key="1">
    <source>
        <dbReference type="SAM" id="MobiDB-lite"/>
    </source>
</evidence>
<dbReference type="SUPFAM" id="SSF55031">
    <property type="entry name" value="Bacterial exopeptidase dimerisation domain"/>
    <property type="match status" value="1"/>
</dbReference>
<dbReference type="RefSeq" id="WP_303539902.1">
    <property type="nucleotide sequence ID" value="NZ_JAUOTP010000001.1"/>
</dbReference>
<dbReference type="InterPro" id="IPR036264">
    <property type="entry name" value="Bact_exopeptidase_dim_dom"/>
</dbReference>
<dbReference type="SUPFAM" id="SSF53187">
    <property type="entry name" value="Zn-dependent exopeptidases"/>
    <property type="match status" value="1"/>
</dbReference>
<feature type="signal peptide" evidence="2">
    <location>
        <begin position="1"/>
        <end position="27"/>
    </location>
</feature>
<feature type="region of interest" description="Disordered" evidence="1">
    <location>
        <begin position="374"/>
        <end position="399"/>
    </location>
</feature>
<dbReference type="PANTHER" id="PTHR30575:SF0">
    <property type="entry name" value="XAA-ARG DIPEPTIDASE"/>
    <property type="match status" value="1"/>
</dbReference>
<name>A0ABT8Y6D5_9SPHN</name>
<feature type="chain" id="PRO_5047138846" evidence="2">
    <location>
        <begin position="28"/>
        <end position="543"/>
    </location>
</feature>
<dbReference type="InterPro" id="IPR011650">
    <property type="entry name" value="Peptidase_M20_dimer"/>
</dbReference>
<accession>A0ABT8Y6D5</accession>
<proteinExistence type="predicted"/>
<sequence length="543" mass="58026">MTRATKIRNGLLLGIAALAGTAAHAQAVDTAALKTRAVAGVDARAKLAQVITDSVFSFSELGMHEVETSKYLTALLEKNGFTIERGVAGMPTAWVAKWTNGTGGPEIALGSDLDCIPKASQKPGVPYRDPLVAGAPGHGEGHNSGQAVNIVAALAVKDIMIKEKIPGTLMLWPGVAEELLAGKAFLVRAGVFKDADAVLFTHVGSNLGTRWGFSGGTGLVSVEYTFKGEAAHSAVAPWKGRSALDGVELMDVGWNFKREHLRPEQRSHYVISDGGDQPNVVPPLASVWYYFREQTFDQIKNLYETGNTIAQGAAMMSFTTVSHRLLGSAAPGHFNRPIAEDAEANIKAVGLPKWTDEEQAFAKLVQKNINAPQDGLDTELGDLRPPPANPQSGPSDDIGDVSWNVPTIVVSYPANIPNLPGHNWANAIAMATPIAHKGVVAGAKVIAMTTLDLLTKPELRTAAKSYFTDVQTKTQKYVPMLAADDKPPIELNTDIMARYAPQLKQYYYNPAKYGTYLQQLGIKWPMLDTPPGKAEPAKGSSAG</sequence>
<dbReference type="Proteomes" id="UP001169764">
    <property type="component" value="Unassembled WGS sequence"/>
</dbReference>
<dbReference type="Gene3D" id="3.40.630.10">
    <property type="entry name" value="Zn peptidases"/>
    <property type="match status" value="2"/>
</dbReference>